<feature type="region of interest" description="Disordered" evidence="1">
    <location>
        <begin position="1"/>
        <end position="24"/>
    </location>
</feature>
<evidence type="ECO:0000313" key="2">
    <source>
        <dbReference type="EMBL" id="SOY68157.1"/>
    </source>
</evidence>
<organism evidence="2 3">
    <name type="scientific">Cupriavidus taiwanensis</name>
    <dbReference type="NCBI Taxonomy" id="164546"/>
    <lineage>
        <taxon>Bacteria</taxon>
        <taxon>Pseudomonadati</taxon>
        <taxon>Pseudomonadota</taxon>
        <taxon>Betaproteobacteria</taxon>
        <taxon>Burkholderiales</taxon>
        <taxon>Burkholderiaceae</taxon>
        <taxon>Cupriavidus</taxon>
    </lineage>
</organism>
<dbReference type="EMBL" id="OFSQ01000038">
    <property type="protein sequence ID" value="SOY68157.1"/>
    <property type="molecule type" value="Genomic_DNA"/>
</dbReference>
<gene>
    <name evidence="2" type="ORF">CBM2587_B90593</name>
</gene>
<evidence type="ECO:0000256" key="1">
    <source>
        <dbReference type="SAM" id="MobiDB-lite"/>
    </source>
</evidence>
<reference evidence="2 3" key="1">
    <citation type="submission" date="2018-01" db="EMBL/GenBank/DDBJ databases">
        <authorList>
            <person name="Clerissi C."/>
        </authorList>
    </citation>
    <scope>NUCLEOTIDE SEQUENCE [LARGE SCALE GENOMIC DNA]</scope>
    <source>
        <strain evidence="2">Cupriavidus sp. LMG 19464</strain>
    </source>
</reference>
<sequence length="24" mass="2784">MDNSRRIFPIQLSAPKTSNSDRHL</sequence>
<dbReference type="Proteomes" id="UP000256780">
    <property type="component" value="Chromosome CBM2587_b"/>
</dbReference>
<comment type="caution">
    <text evidence="2">The sequence shown here is derived from an EMBL/GenBank/DDBJ whole genome shotgun (WGS) entry which is preliminary data.</text>
</comment>
<accession>A0A975XFJ1</accession>
<proteinExistence type="predicted"/>
<evidence type="ECO:0000313" key="3">
    <source>
        <dbReference type="Proteomes" id="UP000256780"/>
    </source>
</evidence>
<protein>
    <submittedName>
        <fullName evidence="2">Uncharacterized protein</fullName>
    </submittedName>
</protein>
<dbReference type="AlphaFoldDB" id="A0A975XFJ1"/>
<name>A0A975XFJ1_9BURK</name>